<keyword evidence="1" id="KW-0732">Signal</keyword>
<sequence>MRIGTATATTAIAAALVLAVAGCTQPPAPEPTPTPAFSSEDEAFAAAEATYRAYVDALNQVDLSDPATFEAVYDLTTGDLNASDRKSFTAWHADGYVKSGEATVVSIAPQSAQLSPGSSVVVTACLDISAVDIRDAGGLSVVGADRPAVQALEVALVEAEEAPSQLRIISLNPAEGQETC</sequence>
<name>A0ABU4GZ19_9MICO</name>
<evidence type="ECO:0000313" key="3">
    <source>
        <dbReference type="Proteomes" id="UP001283109"/>
    </source>
</evidence>
<proteinExistence type="predicted"/>
<keyword evidence="3" id="KW-1185">Reference proteome</keyword>
<accession>A0ABU4GZ19</accession>
<feature type="chain" id="PRO_5046236403" description="Lipoprotein" evidence="1">
    <location>
        <begin position="20"/>
        <end position="180"/>
    </location>
</feature>
<feature type="signal peptide" evidence="1">
    <location>
        <begin position="1"/>
        <end position="19"/>
    </location>
</feature>
<reference evidence="2 3" key="1">
    <citation type="submission" date="2023-11" db="EMBL/GenBank/DDBJ databases">
        <title>Draft genome sequence of Microbacterium arthrosphaerae JCM 30492.</title>
        <authorList>
            <person name="Zhang G."/>
            <person name="Ding Y."/>
        </authorList>
    </citation>
    <scope>NUCLEOTIDE SEQUENCE [LARGE SCALE GENOMIC DNA]</scope>
    <source>
        <strain evidence="2 3">JCM 30492</strain>
    </source>
</reference>
<dbReference type="Proteomes" id="UP001283109">
    <property type="component" value="Unassembled WGS sequence"/>
</dbReference>
<dbReference type="EMBL" id="JAWQEV010000002">
    <property type="protein sequence ID" value="MDW4572321.1"/>
    <property type="molecule type" value="Genomic_DNA"/>
</dbReference>
<evidence type="ECO:0000313" key="2">
    <source>
        <dbReference type="EMBL" id="MDW4572321.1"/>
    </source>
</evidence>
<protein>
    <recommendedName>
        <fullName evidence="4">Lipoprotein</fullName>
    </recommendedName>
</protein>
<dbReference type="RefSeq" id="WP_318352862.1">
    <property type="nucleotide sequence ID" value="NZ_JAWQEV010000002.1"/>
</dbReference>
<evidence type="ECO:0008006" key="4">
    <source>
        <dbReference type="Google" id="ProtNLM"/>
    </source>
</evidence>
<comment type="caution">
    <text evidence="2">The sequence shown here is derived from an EMBL/GenBank/DDBJ whole genome shotgun (WGS) entry which is preliminary data.</text>
</comment>
<organism evidence="2 3">
    <name type="scientific">Microbacterium arthrosphaerae</name>
    <dbReference type="NCBI Taxonomy" id="792652"/>
    <lineage>
        <taxon>Bacteria</taxon>
        <taxon>Bacillati</taxon>
        <taxon>Actinomycetota</taxon>
        <taxon>Actinomycetes</taxon>
        <taxon>Micrococcales</taxon>
        <taxon>Microbacteriaceae</taxon>
        <taxon>Microbacterium</taxon>
    </lineage>
</organism>
<evidence type="ECO:0000256" key="1">
    <source>
        <dbReference type="SAM" id="SignalP"/>
    </source>
</evidence>
<gene>
    <name evidence="2" type="ORF">R8Z58_05950</name>
</gene>
<dbReference type="PROSITE" id="PS51257">
    <property type="entry name" value="PROKAR_LIPOPROTEIN"/>
    <property type="match status" value="1"/>
</dbReference>